<dbReference type="EC" id="4.1.3.27" evidence="5"/>
<dbReference type="KEGG" id="tth:TT_C0255"/>
<dbReference type="SUPFAM" id="SSF56322">
    <property type="entry name" value="ADC synthase"/>
    <property type="match status" value="1"/>
</dbReference>
<evidence type="ECO:0000259" key="3">
    <source>
        <dbReference type="Pfam" id="PF00117"/>
    </source>
</evidence>
<dbReference type="GO" id="GO:0000162">
    <property type="term" value="P:L-tryptophan biosynthetic process"/>
    <property type="evidence" value="ECO:0007669"/>
    <property type="project" value="TreeGrafter"/>
</dbReference>
<dbReference type="EMBL" id="AE017221">
    <property type="protein sequence ID" value="AAS80603.1"/>
    <property type="molecule type" value="Genomic_DNA"/>
</dbReference>
<dbReference type="InterPro" id="IPR005801">
    <property type="entry name" value="ADC_synthase"/>
</dbReference>
<feature type="domain" description="Glutamine amidotransferase" evidence="3">
    <location>
        <begin position="455"/>
        <end position="629"/>
    </location>
</feature>
<gene>
    <name evidence="5" type="ordered locus">TT_C0255</name>
</gene>
<dbReference type="Proteomes" id="UP000000592">
    <property type="component" value="Chromosome"/>
</dbReference>
<dbReference type="EC" id="4.1.3.-" evidence="5"/>
<name>Q72L10_THET2</name>
<dbReference type="InterPro" id="IPR015890">
    <property type="entry name" value="Chorismate_C"/>
</dbReference>
<keyword evidence="5" id="KW-0456">Lyase</keyword>
<feature type="region of interest" description="Disordered" evidence="2">
    <location>
        <begin position="424"/>
        <end position="443"/>
    </location>
</feature>
<dbReference type="Pfam" id="PF00117">
    <property type="entry name" value="GATase"/>
    <property type="match status" value="1"/>
</dbReference>
<reference evidence="5 6" key="1">
    <citation type="journal article" date="2004" name="Nat. Biotechnol.">
        <title>The genome sequence of the extreme thermophile Thermus thermophilus.</title>
        <authorList>
            <person name="Henne A."/>
            <person name="Brueggemann H."/>
            <person name="Raasch C."/>
            <person name="Wiezer A."/>
            <person name="Hartsch T."/>
            <person name="Liesegang H."/>
            <person name="Johann A."/>
            <person name="Lienard T."/>
            <person name="Gohl O."/>
            <person name="Martinez-Arias R."/>
            <person name="Jacobi C."/>
            <person name="Starkuviene V."/>
            <person name="Schlenczeck S."/>
            <person name="Dencker S."/>
            <person name="Huber R."/>
            <person name="Klenk H.-P."/>
            <person name="Overbeek R."/>
            <person name="Kramer W."/>
            <person name="Merkl R."/>
            <person name="Gottschalk G."/>
            <person name="Fritz H.-J."/>
        </authorList>
    </citation>
    <scope>NUCLEOTIDE SEQUENCE [LARGE SCALE GENOMIC DNA]</scope>
    <source>
        <strain evidence="6">ATCC BAA-163 / DSM 7039 / HB27</strain>
    </source>
</reference>
<dbReference type="InterPro" id="IPR019999">
    <property type="entry name" value="Anth_synth_I-like"/>
</dbReference>
<dbReference type="InterPro" id="IPR006221">
    <property type="entry name" value="TrpG/PapA_dom"/>
</dbReference>
<sequence>MLDHPCPQYTAPVAGGLLGLYHAARCSGLRPALLESLGPRTPFSRLSLLGVGPVHRLEVWEGRLYLDGRRVGEALEVFRYLERGLGKGFFPAWIGFFAYEFARHLGLSAHNPLPGLPEAFFLYYPEGYALFEGRLVQAPSFPLRPLPYAPPPLPRHPLVSDFPREAFLRGVEEVRERIRAGVVYQVNLSHRFRLLGPVDPLLLYARLRALNPSPFMGLLEGEGWAVVSGSPERLFQKVGPRVLARPIAGTRPRGRTEAEDLALERELLASPKERAEHVMLLDLLRNDLARVARPGTVRVRELFTVERYAHVMHLVSEVEGRTGASLGEVFQSLFPGGTITGAPKGTVMEAIRELEPVPRGAYTGSLGYVSGRGADFNILIRSFQKVGEEVLFSAGAGVVIASEAEREYEETLHKAQSLLLALERGRPGKPPEAPRPRASWSPPMPSRRYGARVLFLENRDSFSHNLVDYLRALGAEVAVVDQEEAPDLKGFTHLVVGPGPKDPFTAGRVLEWTEKALAAGLPLLGVCLGHQALGVALGAELYREAPVHGEAHAVFHTGEGLFRGIPSPAPFARYHSLALRRLSPGLRLLAWTEDGVPMAIWDGRRAYGVQFHPESLLSPYGMLLLARFLEVG</sequence>
<evidence type="ECO:0000313" key="6">
    <source>
        <dbReference type="Proteomes" id="UP000000592"/>
    </source>
</evidence>
<dbReference type="eggNOG" id="COG0512">
    <property type="taxonomic scope" value="Bacteria"/>
</dbReference>
<accession>Q72L10</accession>
<keyword evidence="1 5" id="KW-0315">Glutamine amidotransferase</keyword>
<dbReference type="PRINTS" id="PR00097">
    <property type="entry name" value="ANTSNTHASEII"/>
</dbReference>
<dbReference type="GO" id="GO:0004049">
    <property type="term" value="F:anthranilate synthase activity"/>
    <property type="evidence" value="ECO:0007669"/>
    <property type="project" value="UniProtKB-EC"/>
</dbReference>
<dbReference type="Pfam" id="PF00425">
    <property type="entry name" value="Chorismate_bind"/>
    <property type="match status" value="1"/>
</dbReference>
<dbReference type="Gene3D" id="3.40.50.880">
    <property type="match status" value="1"/>
</dbReference>
<evidence type="ECO:0000256" key="2">
    <source>
        <dbReference type="SAM" id="MobiDB-lite"/>
    </source>
</evidence>
<dbReference type="AlphaFoldDB" id="Q72L10"/>
<evidence type="ECO:0000259" key="4">
    <source>
        <dbReference type="Pfam" id="PF00425"/>
    </source>
</evidence>
<dbReference type="MEROPS" id="C26.955"/>
<organism evidence="5 6">
    <name type="scientific">Thermus thermophilus (strain ATCC BAA-163 / DSM 7039 / HB27)</name>
    <dbReference type="NCBI Taxonomy" id="262724"/>
    <lineage>
        <taxon>Bacteria</taxon>
        <taxon>Thermotogati</taxon>
        <taxon>Deinococcota</taxon>
        <taxon>Deinococci</taxon>
        <taxon>Thermales</taxon>
        <taxon>Thermaceae</taxon>
        <taxon>Thermus</taxon>
    </lineage>
</organism>
<dbReference type="CDD" id="cd01743">
    <property type="entry name" value="GATase1_Anthranilate_Synthase"/>
    <property type="match status" value="1"/>
</dbReference>
<keyword evidence="5" id="KW-0808">Transferase</keyword>
<dbReference type="PRINTS" id="PR00096">
    <property type="entry name" value="GATASE"/>
</dbReference>
<dbReference type="PROSITE" id="PS51273">
    <property type="entry name" value="GATASE_TYPE_1"/>
    <property type="match status" value="1"/>
</dbReference>
<dbReference type="GO" id="GO:0016740">
    <property type="term" value="F:transferase activity"/>
    <property type="evidence" value="ECO:0007669"/>
    <property type="project" value="UniProtKB-KW"/>
</dbReference>
<dbReference type="SUPFAM" id="SSF52317">
    <property type="entry name" value="Class I glutamine amidotransferase-like"/>
    <property type="match status" value="1"/>
</dbReference>
<protein>
    <submittedName>
        <fullName evidence="5">Anthranilate synthase component II/para-aminobenzoate synthase glutamine amidotransferase component II</fullName>
        <ecNumber evidence="5">4.1.3.-</ecNumber>
        <ecNumber evidence="5">4.1.3.27</ecNumber>
    </submittedName>
</protein>
<dbReference type="Gene3D" id="3.60.120.10">
    <property type="entry name" value="Anthranilate synthase"/>
    <property type="match status" value="1"/>
</dbReference>
<feature type="domain" description="Chorismate-utilising enzyme C-terminal" evidence="4">
    <location>
        <begin position="164"/>
        <end position="414"/>
    </location>
</feature>
<dbReference type="PANTHER" id="PTHR11236:SF9">
    <property type="entry name" value="ANTHRANILATE SYNTHASE COMPONENT 1"/>
    <property type="match status" value="1"/>
</dbReference>
<dbReference type="PRINTS" id="PR00099">
    <property type="entry name" value="CPSGATASE"/>
</dbReference>
<proteinExistence type="predicted"/>
<dbReference type="InterPro" id="IPR017926">
    <property type="entry name" value="GATASE"/>
</dbReference>
<dbReference type="InterPro" id="IPR029062">
    <property type="entry name" value="Class_I_gatase-like"/>
</dbReference>
<dbReference type="HOGENOM" id="CLU_006493_5_0_0"/>
<evidence type="ECO:0000256" key="1">
    <source>
        <dbReference type="ARBA" id="ARBA00022962"/>
    </source>
</evidence>
<evidence type="ECO:0000313" key="5">
    <source>
        <dbReference type="EMBL" id="AAS80603.1"/>
    </source>
</evidence>
<dbReference type="PANTHER" id="PTHR11236">
    <property type="entry name" value="AMINOBENZOATE/ANTHRANILATE SYNTHASE"/>
    <property type="match status" value="1"/>
</dbReference>
<dbReference type="eggNOG" id="COG0147">
    <property type="taxonomic scope" value="Bacteria"/>
</dbReference>